<feature type="domain" description="GH16" evidence="2">
    <location>
        <begin position="42"/>
        <end position="287"/>
    </location>
</feature>
<organism evidence="3 4">
    <name type="scientific">Lasallia pustulata</name>
    <dbReference type="NCBI Taxonomy" id="136370"/>
    <lineage>
        <taxon>Eukaryota</taxon>
        <taxon>Fungi</taxon>
        <taxon>Dikarya</taxon>
        <taxon>Ascomycota</taxon>
        <taxon>Pezizomycotina</taxon>
        <taxon>Lecanoromycetes</taxon>
        <taxon>OSLEUM clade</taxon>
        <taxon>Umbilicariomycetidae</taxon>
        <taxon>Umbilicariales</taxon>
        <taxon>Umbilicariaceae</taxon>
        <taxon>Lasallia</taxon>
    </lineage>
</organism>
<dbReference type="Gene3D" id="2.60.120.200">
    <property type="match status" value="1"/>
</dbReference>
<comment type="caution">
    <text evidence="3">The sequence shown here is derived from an EMBL/GenBank/DDBJ whole genome shotgun (WGS) entry which is preliminary data.</text>
</comment>
<dbReference type="InterPro" id="IPR000757">
    <property type="entry name" value="Beta-glucanase-like"/>
</dbReference>
<accession>A0A5M8PGV6</accession>
<protein>
    <submittedName>
        <fullName evidence="3">Glycoside hydrolase family 16</fullName>
    </submittedName>
</protein>
<dbReference type="EMBL" id="VXIT01000013">
    <property type="protein sequence ID" value="KAA6408617.1"/>
    <property type="molecule type" value="Genomic_DNA"/>
</dbReference>
<dbReference type="AlphaFoldDB" id="A0A5M8PGV6"/>
<reference evidence="3 4" key="1">
    <citation type="submission" date="2019-09" db="EMBL/GenBank/DDBJ databases">
        <title>The hologenome of the rock-dwelling lichen Lasallia pustulata.</title>
        <authorList>
            <person name="Greshake Tzovaras B."/>
            <person name="Segers F."/>
            <person name="Bicker A."/>
            <person name="Dal Grande F."/>
            <person name="Otte J."/>
            <person name="Hankeln T."/>
            <person name="Schmitt I."/>
            <person name="Ebersberger I."/>
        </authorList>
    </citation>
    <scope>NUCLEOTIDE SEQUENCE [LARGE SCALE GENOMIC DNA]</scope>
    <source>
        <strain evidence="3">A1-1</strain>
    </source>
</reference>
<dbReference type="GO" id="GO:0005975">
    <property type="term" value="P:carbohydrate metabolic process"/>
    <property type="evidence" value="ECO:0007669"/>
    <property type="project" value="InterPro"/>
</dbReference>
<dbReference type="CDD" id="cd00413">
    <property type="entry name" value="Glyco_hydrolase_16"/>
    <property type="match status" value="1"/>
</dbReference>
<evidence type="ECO:0000313" key="3">
    <source>
        <dbReference type="EMBL" id="KAA6408617.1"/>
    </source>
</evidence>
<dbReference type="PANTHER" id="PTHR38121">
    <property type="entry name" value="GH16 DOMAIN-CONTAINING PROTEIN"/>
    <property type="match status" value="1"/>
</dbReference>
<keyword evidence="3" id="KW-0378">Hydrolase</keyword>
<feature type="chain" id="PRO_5024376191" evidence="1">
    <location>
        <begin position="24"/>
        <end position="340"/>
    </location>
</feature>
<name>A0A5M8PGV6_9LECA</name>
<dbReference type="PROSITE" id="PS51762">
    <property type="entry name" value="GH16_2"/>
    <property type="match status" value="1"/>
</dbReference>
<dbReference type="GO" id="GO:0004553">
    <property type="term" value="F:hydrolase activity, hydrolyzing O-glycosyl compounds"/>
    <property type="evidence" value="ECO:0007669"/>
    <property type="project" value="InterPro"/>
</dbReference>
<keyword evidence="1" id="KW-0732">Signal</keyword>
<evidence type="ECO:0000313" key="4">
    <source>
        <dbReference type="Proteomes" id="UP000324767"/>
    </source>
</evidence>
<dbReference type="InterPro" id="IPR013320">
    <property type="entry name" value="ConA-like_dom_sf"/>
</dbReference>
<dbReference type="Proteomes" id="UP000324767">
    <property type="component" value="Unassembled WGS sequence"/>
</dbReference>
<evidence type="ECO:0000259" key="2">
    <source>
        <dbReference type="PROSITE" id="PS51762"/>
    </source>
</evidence>
<dbReference type="Pfam" id="PF00722">
    <property type="entry name" value="Glyco_hydro_16"/>
    <property type="match status" value="1"/>
</dbReference>
<proteinExistence type="predicted"/>
<sequence>MSPTPPIPLLALLLLLLSPPTRADCECGYTVNATLYTDLLETDFLHLPNITRDTDWQPQNYTVSPAAARGPYGKNASLSNVVANPLHDNNTSAGPGLLGGDPGLQLWVRGGIPQDGLIPIAEIASARDDMLYGSFRASMKLTGTPGTCGAFFWYYNNSQEIDLEFLSRQFPPPSNASTTYPLNLVLQSPLSALANSAAHTPTFTTYPLPFCPTAAYHEYRFDWSPRAVTFYADSVPLASMNLSVPSAPGSVHLSHWSNGDAGWSAGPPAADAVLAVGYVKAYFNSSAERRQADWRARCKDLSAKGATCVVPDQEGPPGEAETWFFSQQANMTGNQTVFGG</sequence>
<dbReference type="SUPFAM" id="SSF49899">
    <property type="entry name" value="Concanavalin A-like lectins/glucanases"/>
    <property type="match status" value="1"/>
</dbReference>
<dbReference type="PANTHER" id="PTHR38121:SF5">
    <property type="entry name" value="GH16 DOMAIN-CONTAINING PROTEIN"/>
    <property type="match status" value="1"/>
</dbReference>
<feature type="signal peptide" evidence="1">
    <location>
        <begin position="1"/>
        <end position="23"/>
    </location>
</feature>
<dbReference type="OrthoDB" id="25131at2759"/>
<evidence type="ECO:0000256" key="1">
    <source>
        <dbReference type="SAM" id="SignalP"/>
    </source>
</evidence>
<gene>
    <name evidence="3" type="ORF">FRX48_07699</name>
</gene>